<feature type="compositionally biased region" description="Polar residues" evidence="6">
    <location>
        <begin position="268"/>
        <end position="279"/>
    </location>
</feature>
<dbReference type="Pfam" id="PF04042">
    <property type="entry name" value="DNA_pol_E_B"/>
    <property type="match status" value="1"/>
</dbReference>
<sequence length="704" mass="76361">MESSTRREGVDVKALPVLLHSMLTQPPSSSPVALAYNAPSWTELLMACQSSQTKGDDAGNSVVFAQKVEECLKISASESPAASSQTSGLDKKNLKSLTKATQPWLRTRGEYKETERVLFNSEVEKKPGYRCDNKAAVQISASFDFGSGVPGPSSQAPQSEWMDATAKDHSAWQQRRLQILKRRMIANMAASVDVPPNEAPTQSPAQVPQVVRVGQLAGGEGRPFSFVSMVLDDVAGNRESVQLLYTEETLTRQHRQLKESARRRQSEDTSTYAQESRTAATGEGENGSTPVCRDGRTEEVCAYPGMLIAVRGVLRKTEFGTKLSVSSFHGGPPLPSPTSRHVLSVPLGPVVSHEGLSKERCESRTVASCYRGNPVHIMLASAQNLVPLKTGTMSRNLELDLLLDRVREEVPHILILFGPIVPASALISLSVSSPAAVAGLPDVDWTYTAFFRQVASRLAGTRTRVFVVPSTADVAHPHPLPQPPYSSDLVSSDPFIGLPASARQQISFLPNPCFLYVNELRLLVTAEDPLMEIGAQVAYPSCIGSHQDLIAACCSSLLRQRTLFPSGASSTLPVDPKRFPPRMFDVAEDGEDSIPHIVVFPSDANVSGGTDPSQQGAFACIADERLFVLPFSPKLVREASARAEWTSIYIQPPPAKEGNEESMEADIKDKAYDETMGRKPEGEDAQPLSLKTRVTVRHSSYALA</sequence>
<dbReference type="OrthoDB" id="336885at2759"/>
<dbReference type="GO" id="GO:0006270">
    <property type="term" value="P:DNA replication initiation"/>
    <property type="evidence" value="ECO:0007669"/>
    <property type="project" value="TreeGrafter"/>
</dbReference>
<organism evidence="8 9">
    <name type="scientific">Toxoplasma gondii MAS</name>
    <dbReference type="NCBI Taxonomy" id="943118"/>
    <lineage>
        <taxon>Eukaryota</taxon>
        <taxon>Sar</taxon>
        <taxon>Alveolata</taxon>
        <taxon>Apicomplexa</taxon>
        <taxon>Conoidasida</taxon>
        <taxon>Coccidia</taxon>
        <taxon>Eucoccidiorida</taxon>
        <taxon>Eimeriorina</taxon>
        <taxon>Sarcocystidae</taxon>
        <taxon>Toxoplasma</taxon>
    </lineage>
</organism>
<feature type="compositionally biased region" description="Basic and acidic residues" evidence="6">
    <location>
        <begin position="256"/>
        <end position="267"/>
    </location>
</feature>
<dbReference type="GO" id="GO:0005658">
    <property type="term" value="C:alpha DNA polymerase:primase complex"/>
    <property type="evidence" value="ECO:0007669"/>
    <property type="project" value="TreeGrafter"/>
</dbReference>
<protein>
    <recommendedName>
        <fullName evidence="3">DNA polymerase alpha subunit B</fullName>
    </recommendedName>
</protein>
<dbReference type="VEuPathDB" id="ToxoDB:TGMAS_268600"/>
<evidence type="ECO:0000256" key="1">
    <source>
        <dbReference type="ARBA" id="ARBA00004123"/>
    </source>
</evidence>
<proteinExistence type="inferred from homology"/>
<evidence type="ECO:0000256" key="3">
    <source>
        <dbReference type="ARBA" id="ARBA00018596"/>
    </source>
</evidence>
<dbReference type="AlphaFoldDB" id="A0A086QW70"/>
<evidence type="ECO:0000256" key="2">
    <source>
        <dbReference type="ARBA" id="ARBA00007299"/>
    </source>
</evidence>
<evidence type="ECO:0000313" key="9">
    <source>
        <dbReference type="Proteomes" id="UP000028821"/>
    </source>
</evidence>
<dbReference type="Proteomes" id="UP000028821">
    <property type="component" value="Unassembled WGS sequence"/>
</dbReference>
<dbReference type="PANTHER" id="PTHR23061:SF12">
    <property type="entry name" value="DNA POLYMERASE ALPHA SUBUNIT B"/>
    <property type="match status" value="1"/>
</dbReference>
<gene>
    <name evidence="8" type="ORF">TGMAS_268600</name>
</gene>
<feature type="domain" description="DNA polymerase alpha/delta/epsilon subunit B" evidence="7">
    <location>
        <begin position="399"/>
        <end position="603"/>
    </location>
</feature>
<dbReference type="EMBL" id="AEXC02000467">
    <property type="protein sequence ID" value="KFH16852.1"/>
    <property type="molecule type" value="Genomic_DNA"/>
</dbReference>
<feature type="compositionally biased region" description="Basic and acidic residues" evidence="6">
    <location>
        <begin position="665"/>
        <end position="682"/>
    </location>
</feature>
<accession>A0A086QW70</accession>
<feature type="region of interest" description="Disordered" evidence="6">
    <location>
        <begin position="652"/>
        <end position="690"/>
    </location>
</feature>
<evidence type="ECO:0000259" key="7">
    <source>
        <dbReference type="Pfam" id="PF04042"/>
    </source>
</evidence>
<evidence type="ECO:0000256" key="6">
    <source>
        <dbReference type="SAM" id="MobiDB-lite"/>
    </source>
</evidence>
<comment type="caution">
    <text evidence="8">The sequence shown here is derived from an EMBL/GenBank/DDBJ whole genome shotgun (WGS) entry which is preliminary data.</text>
</comment>
<reference evidence="8 9" key="1">
    <citation type="submission" date="2014-04" db="EMBL/GenBank/DDBJ databases">
        <authorList>
            <person name="Sibley D."/>
            <person name="Venepally P."/>
            <person name="Karamycheva S."/>
            <person name="Hadjithomas M."/>
            <person name="Khan A."/>
            <person name="Brunk B."/>
            <person name="Roos D."/>
            <person name="Caler E."/>
            <person name="Lorenzi H."/>
        </authorList>
    </citation>
    <scope>NUCLEOTIDE SEQUENCE [LARGE SCALE GENOMIC DNA]</scope>
    <source>
        <strain evidence="8 9">MAS</strain>
    </source>
</reference>
<comment type="similarity">
    <text evidence="2">Belongs to the DNA polymerase alpha subunit B family.</text>
</comment>
<evidence type="ECO:0000256" key="4">
    <source>
        <dbReference type="ARBA" id="ARBA00022705"/>
    </source>
</evidence>
<comment type="subcellular location">
    <subcellularLocation>
        <location evidence="1">Nucleus</location>
    </subcellularLocation>
</comment>
<evidence type="ECO:0000256" key="5">
    <source>
        <dbReference type="ARBA" id="ARBA00023242"/>
    </source>
</evidence>
<dbReference type="GO" id="GO:0003677">
    <property type="term" value="F:DNA binding"/>
    <property type="evidence" value="ECO:0007669"/>
    <property type="project" value="InterPro"/>
</dbReference>
<dbReference type="InterPro" id="IPR007185">
    <property type="entry name" value="DNA_pol_a/d/e_bsu"/>
</dbReference>
<dbReference type="InterPro" id="IPR016722">
    <property type="entry name" value="DNA_pol_alpha_bsu"/>
</dbReference>
<dbReference type="PANTHER" id="PTHR23061">
    <property type="entry name" value="DNA POLYMERASE 2 ALPHA 70 KDA SUBUNIT"/>
    <property type="match status" value="1"/>
</dbReference>
<evidence type="ECO:0000313" key="8">
    <source>
        <dbReference type="EMBL" id="KFH16852.1"/>
    </source>
</evidence>
<dbReference type="Gene3D" id="3.60.21.60">
    <property type="match status" value="1"/>
</dbReference>
<keyword evidence="4" id="KW-0235">DNA replication</keyword>
<name>A0A086QW70_TOXGO</name>
<keyword evidence="5" id="KW-0539">Nucleus</keyword>
<feature type="region of interest" description="Disordered" evidence="6">
    <location>
        <begin position="255"/>
        <end position="294"/>
    </location>
</feature>